<sequence length="464" mass="51428">MVALTSLLTLAPALLAVLPAPVHGQAAGGVFSVIGDIASIYGIITGTIGLVGFGINIANLKKFHEDAKNDASKTAQIRIYAGELERGKSSRNVTGPLSNVRLPMDGNFRGQIPALRLRNLRGETLCVHSRGDPNKDDGQIPEGRTAERPCLLDQKKDGAPSYLDLDAGIYDDQSLCIALVQVKTPADLLTWTWSGDIGRICDYPWYHSNALISQSPSYRPSCAWLSPEYGTQAMSIYLPGFQAIGNVTRDKDTTKHSRQLIEAPDRLCNSPARFAMWKEAYIIDGADAPIFDPILEVDDIKGEEIWQGRQPPARDFIWPGHPDSRPIPYAKKRNYPALPKHRVASEAVDVASQQNIHPLQRREIRERQSRFDGRLIMARGPREHRTEATDLCVSLSSHGPDFFSEHEGMFCDMTEKKLWPVCGKQDDVACFDASTHMVRPGMMNNDFGVFSAPVKEYTTVSVWD</sequence>
<comment type="caution">
    <text evidence="4">The sequence shown here is derived from an EMBL/GenBank/DDBJ whole genome shotgun (WGS) entry which is preliminary data.</text>
</comment>
<gene>
    <name evidence="4" type="ORF">SUNI508_12480</name>
</gene>
<accession>A0ABR2VI82</accession>
<keyword evidence="2" id="KW-0812">Transmembrane</keyword>
<organism evidence="4 5">
    <name type="scientific">Seiridium unicorne</name>
    <dbReference type="NCBI Taxonomy" id="138068"/>
    <lineage>
        <taxon>Eukaryota</taxon>
        <taxon>Fungi</taxon>
        <taxon>Dikarya</taxon>
        <taxon>Ascomycota</taxon>
        <taxon>Pezizomycotina</taxon>
        <taxon>Sordariomycetes</taxon>
        <taxon>Xylariomycetidae</taxon>
        <taxon>Amphisphaeriales</taxon>
        <taxon>Sporocadaceae</taxon>
        <taxon>Seiridium</taxon>
    </lineage>
</organism>
<feature type="signal peptide" evidence="3">
    <location>
        <begin position="1"/>
        <end position="24"/>
    </location>
</feature>
<keyword evidence="3" id="KW-0732">Signal</keyword>
<keyword evidence="2" id="KW-1133">Transmembrane helix</keyword>
<protein>
    <submittedName>
        <fullName evidence="4">Uncharacterized protein</fullName>
    </submittedName>
</protein>
<evidence type="ECO:0000313" key="5">
    <source>
        <dbReference type="Proteomes" id="UP001408356"/>
    </source>
</evidence>
<feature type="transmembrane region" description="Helical" evidence="2">
    <location>
        <begin position="40"/>
        <end position="58"/>
    </location>
</feature>
<evidence type="ECO:0000256" key="1">
    <source>
        <dbReference type="SAM" id="MobiDB-lite"/>
    </source>
</evidence>
<keyword evidence="2" id="KW-0472">Membrane</keyword>
<evidence type="ECO:0000256" key="2">
    <source>
        <dbReference type="SAM" id="Phobius"/>
    </source>
</evidence>
<dbReference type="Proteomes" id="UP001408356">
    <property type="component" value="Unassembled WGS sequence"/>
</dbReference>
<reference evidence="4 5" key="1">
    <citation type="journal article" date="2024" name="J. Plant Pathol.">
        <title>Sequence and assembly of the genome of Seiridium unicorne, isolate CBS 538.82, causal agent of cypress canker disease.</title>
        <authorList>
            <person name="Scali E."/>
            <person name="Rocca G.D."/>
            <person name="Danti R."/>
            <person name="Garbelotto M."/>
            <person name="Barberini S."/>
            <person name="Baroncelli R."/>
            <person name="Emiliani G."/>
        </authorList>
    </citation>
    <scope>NUCLEOTIDE SEQUENCE [LARGE SCALE GENOMIC DNA]</scope>
    <source>
        <strain evidence="4 5">BM-138-508</strain>
    </source>
</reference>
<feature type="compositionally biased region" description="Basic and acidic residues" evidence="1">
    <location>
        <begin position="129"/>
        <end position="138"/>
    </location>
</feature>
<proteinExistence type="predicted"/>
<feature type="chain" id="PRO_5046855261" evidence="3">
    <location>
        <begin position="25"/>
        <end position="464"/>
    </location>
</feature>
<evidence type="ECO:0000313" key="4">
    <source>
        <dbReference type="EMBL" id="KAK9426209.1"/>
    </source>
</evidence>
<evidence type="ECO:0000256" key="3">
    <source>
        <dbReference type="SAM" id="SignalP"/>
    </source>
</evidence>
<keyword evidence="5" id="KW-1185">Reference proteome</keyword>
<dbReference type="EMBL" id="JARVKF010000003">
    <property type="protein sequence ID" value="KAK9426209.1"/>
    <property type="molecule type" value="Genomic_DNA"/>
</dbReference>
<name>A0ABR2VI82_9PEZI</name>
<feature type="region of interest" description="Disordered" evidence="1">
    <location>
        <begin position="128"/>
        <end position="151"/>
    </location>
</feature>